<sequence>MFIHGKIKKWLASWGNSSRGSPRLEDSPTSFPSPDSSSSCAATNRQALQHKVRVVTSTHLSTKAIFTQTLRNCSTFLRPPSSIPALEDYKKTARTPIYGDTQDFTGENTVFKSPTTTINLSLHSSTQTVASAEANAINFSRVANIEYRGNTVNTHICSLEQVKMSKKKKDRPNEENGTRRKKKKSNGSSSSADDQAIKSEKKTERKMKRKREETELQKDEAPKRAKTTLPAGEATSKSRKKKKSTKNKKVKRSNSNTPYFYGHYSSEEEEEEDEDDEDEDKDENDASDNDELSIYQGQRDYYPSAKSGDQSSVSSESSDDKDDDVRQSDFEEDSEGDEYEISRGERNDLLNELTRERGKQLIQSLEIPNDPSIAEEQMKLFRTLGTRGCAPIISRFWADDFPTLPKALFTRETPRSTPDESEESLPFEPLWGSEFYAIKALQEVFALGGRVRDSTLLTASPQVAIERTIRKYMRWAMYTAGLEEMDSTIPVHAVCCRQQGEDLLKTLTRASQRLEKLAFRHQEAHTKLMSDHHTWPVLVAFVVTGPILCLISRDTDPSSLKISGSLIEDADIDTRIKFMTHIDLSDTTQDVWNSLAVALCVCHARDTANRLTVNFTGSPYVHRLRGENDTCSINIDEDM</sequence>
<accession>A0AAD6HIH7</accession>
<gene>
    <name evidence="2" type="ORF">N7493_007907</name>
</gene>
<protein>
    <submittedName>
        <fullName evidence="2">Uncharacterized protein</fullName>
    </submittedName>
</protein>
<feature type="compositionally biased region" description="Low complexity" evidence="1">
    <location>
        <begin position="306"/>
        <end position="316"/>
    </location>
</feature>
<keyword evidence="3" id="KW-1185">Reference proteome</keyword>
<dbReference type="AlphaFoldDB" id="A0AAD6HIH7"/>
<feature type="region of interest" description="Disordered" evidence="1">
    <location>
        <begin position="16"/>
        <end position="43"/>
    </location>
</feature>
<evidence type="ECO:0000313" key="3">
    <source>
        <dbReference type="Proteomes" id="UP001215712"/>
    </source>
</evidence>
<dbReference type="Proteomes" id="UP001215712">
    <property type="component" value="Unassembled WGS sequence"/>
</dbReference>
<feature type="compositionally biased region" description="Acidic residues" evidence="1">
    <location>
        <begin position="267"/>
        <end position="291"/>
    </location>
</feature>
<reference evidence="2" key="1">
    <citation type="journal article" date="2023" name="IMA Fungus">
        <title>Comparative genomic study of the Penicillium genus elucidates a diverse pangenome and 15 lateral gene transfer events.</title>
        <authorList>
            <person name="Petersen C."/>
            <person name="Sorensen T."/>
            <person name="Nielsen M.R."/>
            <person name="Sondergaard T.E."/>
            <person name="Sorensen J.L."/>
            <person name="Fitzpatrick D.A."/>
            <person name="Frisvad J.C."/>
            <person name="Nielsen K.L."/>
        </authorList>
    </citation>
    <scope>NUCLEOTIDE SEQUENCE</scope>
    <source>
        <strain evidence="2">IBT 17514</strain>
    </source>
</reference>
<comment type="caution">
    <text evidence="2">The sequence shown here is derived from an EMBL/GenBank/DDBJ whole genome shotgun (WGS) entry which is preliminary data.</text>
</comment>
<name>A0AAD6HIH7_9EURO</name>
<feature type="compositionally biased region" description="Basic and acidic residues" evidence="1">
    <location>
        <begin position="210"/>
        <end position="223"/>
    </location>
</feature>
<feature type="compositionally biased region" description="Acidic residues" evidence="1">
    <location>
        <begin position="330"/>
        <end position="339"/>
    </location>
</feature>
<dbReference type="EMBL" id="JAQJAN010000011">
    <property type="protein sequence ID" value="KAJ5719452.1"/>
    <property type="molecule type" value="Genomic_DNA"/>
</dbReference>
<reference evidence="2" key="2">
    <citation type="submission" date="2023-01" db="EMBL/GenBank/DDBJ databases">
        <authorList>
            <person name="Petersen C."/>
        </authorList>
    </citation>
    <scope>NUCLEOTIDE SEQUENCE</scope>
    <source>
        <strain evidence="2">IBT 17514</strain>
    </source>
</reference>
<feature type="region of interest" description="Disordered" evidence="1">
    <location>
        <begin position="162"/>
        <end position="347"/>
    </location>
</feature>
<feature type="compositionally biased region" description="Basic residues" evidence="1">
    <location>
        <begin position="237"/>
        <end position="252"/>
    </location>
</feature>
<evidence type="ECO:0000313" key="2">
    <source>
        <dbReference type="EMBL" id="KAJ5719452.1"/>
    </source>
</evidence>
<evidence type="ECO:0000256" key="1">
    <source>
        <dbReference type="SAM" id="MobiDB-lite"/>
    </source>
</evidence>
<proteinExistence type="predicted"/>
<organism evidence="2 3">
    <name type="scientific">Penicillium malachiteum</name>
    <dbReference type="NCBI Taxonomy" id="1324776"/>
    <lineage>
        <taxon>Eukaryota</taxon>
        <taxon>Fungi</taxon>
        <taxon>Dikarya</taxon>
        <taxon>Ascomycota</taxon>
        <taxon>Pezizomycotina</taxon>
        <taxon>Eurotiomycetes</taxon>
        <taxon>Eurotiomycetidae</taxon>
        <taxon>Eurotiales</taxon>
        <taxon>Aspergillaceae</taxon>
        <taxon>Penicillium</taxon>
    </lineage>
</organism>
<feature type="compositionally biased region" description="Low complexity" evidence="1">
    <location>
        <begin position="27"/>
        <end position="39"/>
    </location>
</feature>